<dbReference type="InterPro" id="IPR002155">
    <property type="entry name" value="Thiolase"/>
</dbReference>
<sequence length="228" mass="24583">MTLRRAAIVMPIRTAVGKFGGSLSPMTAGELGAVILKALIERTKIDPARVDDVVFSQGYGNGEAPAIGHWSWLAADLPLEVPGYQLDRRCGSGLQAIVNAAMMVQTGMSDVVVAGGVESMSNVEHYSTDLRGGKRSGNITLHDRLTRGRLMSQPTERFGVISGMIETAENLARDYDISREQADAYAVRSHQRAAAAWANGMFDDEIVPVVVPQRKGAPAIFAHDEGYR</sequence>
<dbReference type="EMBL" id="JANZXA010000046">
    <property type="protein sequence ID" value="MCT2402081.1"/>
    <property type="molecule type" value="Genomic_DNA"/>
</dbReference>
<evidence type="ECO:0000313" key="5">
    <source>
        <dbReference type="EMBL" id="MCT2402081.1"/>
    </source>
</evidence>
<keyword evidence="6" id="KW-1185">Reference proteome</keyword>
<comment type="caution">
    <text evidence="5">The sequence shown here is derived from an EMBL/GenBank/DDBJ whole genome shotgun (WGS) entry which is preliminary data.</text>
</comment>
<feature type="non-terminal residue" evidence="5">
    <location>
        <position position="228"/>
    </location>
</feature>
<keyword evidence="3 5" id="KW-0012">Acyltransferase</keyword>
<dbReference type="EC" id="2.3.1.9" evidence="5"/>
<evidence type="ECO:0000256" key="3">
    <source>
        <dbReference type="ARBA" id="ARBA00023315"/>
    </source>
</evidence>
<organism evidence="5 6">
    <name type="scientific">Novosphingobium mangrovi</name>
    <name type="common">ex Huang et al. 2023</name>
    <dbReference type="NCBI Taxonomy" id="2976432"/>
    <lineage>
        <taxon>Bacteria</taxon>
        <taxon>Pseudomonadati</taxon>
        <taxon>Pseudomonadota</taxon>
        <taxon>Alphaproteobacteria</taxon>
        <taxon>Sphingomonadales</taxon>
        <taxon>Sphingomonadaceae</taxon>
        <taxon>Novosphingobium</taxon>
    </lineage>
</organism>
<evidence type="ECO:0000259" key="4">
    <source>
        <dbReference type="Pfam" id="PF00108"/>
    </source>
</evidence>
<dbReference type="Gene3D" id="3.40.47.10">
    <property type="match status" value="1"/>
</dbReference>
<dbReference type="PANTHER" id="PTHR18919:SF12">
    <property type="entry name" value="ACYLTRANSFERASE RV0859-RELATED"/>
    <property type="match status" value="1"/>
</dbReference>
<dbReference type="InterPro" id="IPR016039">
    <property type="entry name" value="Thiolase-like"/>
</dbReference>
<accession>A0ABT2IBA0</accession>
<comment type="similarity">
    <text evidence="1">Belongs to the thiolase-like superfamily. Thiolase family.</text>
</comment>
<dbReference type="Proteomes" id="UP001165583">
    <property type="component" value="Unassembled WGS sequence"/>
</dbReference>
<feature type="domain" description="Thiolase N-terminal" evidence="4">
    <location>
        <begin position="7"/>
        <end position="227"/>
    </location>
</feature>
<evidence type="ECO:0000256" key="2">
    <source>
        <dbReference type="ARBA" id="ARBA00022679"/>
    </source>
</evidence>
<gene>
    <name evidence="5" type="ORF">NZK81_21360</name>
</gene>
<evidence type="ECO:0000313" key="6">
    <source>
        <dbReference type="Proteomes" id="UP001165583"/>
    </source>
</evidence>
<dbReference type="SUPFAM" id="SSF53901">
    <property type="entry name" value="Thiolase-like"/>
    <property type="match status" value="1"/>
</dbReference>
<keyword evidence="2 5" id="KW-0808">Transferase</keyword>
<dbReference type="RefSeq" id="WP_311202119.1">
    <property type="nucleotide sequence ID" value="NZ_JANZXA010000046.1"/>
</dbReference>
<dbReference type="PANTHER" id="PTHR18919">
    <property type="entry name" value="ACETYL-COA C-ACYLTRANSFERASE"/>
    <property type="match status" value="1"/>
</dbReference>
<dbReference type="InterPro" id="IPR020616">
    <property type="entry name" value="Thiolase_N"/>
</dbReference>
<dbReference type="Pfam" id="PF00108">
    <property type="entry name" value="Thiolase_N"/>
    <property type="match status" value="1"/>
</dbReference>
<evidence type="ECO:0000256" key="1">
    <source>
        <dbReference type="ARBA" id="ARBA00010982"/>
    </source>
</evidence>
<reference evidence="5" key="1">
    <citation type="submission" date="2022-09" db="EMBL/GenBank/DDBJ databases">
        <title>Novosphingobium sp. Nov., a polycyclic aromatic hydrocarbon-degrading bacterium isolated form mangrove sediments in HongKong.</title>
        <authorList>
            <person name="Hu Z."/>
        </authorList>
    </citation>
    <scope>NUCLEOTIDE SEQUENCE</scope>
    <source>
        <strain evidence="5">HK4-1</strain>
    </source>
</reference>
<proteinExistence type="inferred from homology"/>
<protein>
    <submittedName>
        <fullName evidence="5">Acetyl-CoA C-acyltransferase</fullName>
        <ecNumber evidence="5">2.3.1.9</ecNumber>
    </submittedName>
</protein>
<dbReference type="GO" id="GO:0003985">
    <property type="term" value="F:acetyl-CoA C-acetyltransferase activity"/>
    <property type="evidence" value="ECO:0007669"/>
    <property type="project" value="UniProtKB-EC"/>
</dbReference>
<name>A0ABT2IBA0_9SPHN</name>
<dbReference type="CDD" id="cd00751">
    <property type="entry name" value="thiolase"/>
    <property type="match status" value="1"/>
</dbReference>